<evidence type="ECO:0000313" key="1">
    <source>
        <dbReference type="EMBL" id="CAL5971090.1"/>
    </source>
</evidence>
<proteinExistence type="predicted"/>
<reference evidence="1 2" key="1">
    <citation type="submission" date="2024-07" db="EMBL/GenBank/DDBJ databases">
        <authorList>
            <person name="Akdeniz Z."/>
        </authorList>
    </citation>
    <scope>NUCLEOTIDE SEQUENCE [LARGE SCALE GENOMIC DNA]</scope>
</reference>
<gene>
    <name evidence="1" type="ORF">HINF_LOCUS1030</name>
</gene>
<dbReference type="Proteomes" id="UP001642409">
    <property type="component" value="Unassembled WGS sequence"/>
</dbReference>
<dbReference type="EMBL" id="CAXDID020000002">
    <property type="protein sequence ID" value="CAL5971090.1"/>
    <property type="molecule type" value="Genomic_DNA"/>
</dbReference>
<keyword evidence="2" id="KW-1185">Reference proteome</keyword>
<protein>
    <submittedName>
        <fullName evidence="1">Hypothetical_protein</fullName>
    </submittedName>
</protein>
<evidence type="ECO:0000313" key="2">
    <source>
        <dbReference type="Proteomes" id="UP001642409"/>
    </source>
</evidence>
<organism evidence="1 2">
    <name type="scientific">Hexamita inflata</name>
    <dbReference type="NCBI Taxonomy" id="28002"/>
    <lineage>
        <taxon>Eukaryota</taxon>
        <taxon>Metamonada</taxon>
        <taxon>Diplomonadida</taxon>
        <taxon>Hexamitidae</taxon>
        <taxon>Hexamitinae</taxon>
        <taxon>Hexamita</taxon>
    </lineage>
</organism>
<sequence>MDTQHNIERQIRTVQIVDTLFSRNTINTSLERKWKQISGSFHGVNSHVPLQLYFNLFDLQVAISTAQNVQECDSNELFISQLSPDELGQLYQFGGVSALIVVPAHYFHECVVELDSGFVSSKRKQCRTVQ</sequence>
<name>A0ABP1GKN7_9EUKA</name>
<accession>A0ABP1GKN7</accession>
<comment type="caution">
    <text evidence="1">The sequence shown here is derived from an EMBL/GenBank/DDBJ whole genome shotgun (WGS) entry which is preliminary data.</text>
</comment>